<evidence type="ECO:0000313" key="5">
    <source>
        <dbReference type="EMBL" id="AJY47099.1"/>
    </source>
</evidence>
<keyword evidence="1" id="KW-0805">Transcription regulation</keyword>
<keyword evidence="3" id="KW-0804">Transcription</keyword>
<reference evidence="5 6" key="1">
    <citation type="journal article" date="2015" name="Genome Announc.">
        <title>Complete genome sequence of Martelella endophytica YC6887, which has antifungal activity associated with a halophyte.</title>
        <authorList>
            <person name="Khan A."/>
            <person name="Khan H."/>
            <person name="Chung E.J."/>
            <person name="Hossain M.T."/>
            <person name="Chung Y.R."/>
        </authorList>
    </citation>
    <scope>NUCLEOTIDE SEQUENCE [LARGE SCALE GENOMIC DNA]</scope>
    <source>
        <strain evidence="5">YC6887</strain>
    </source>
</reference>
<dbReference type="KEGG" id="mey:TM49_17755"/>
<feature type="domain" description="HTH arsR-type" evidence="4">
    <location>
        <begin position="1"/>
        <end position="97"/>
    </location>
</feature>
<dbReference type="HOGENOM" id="CLU_097806_2_0_5"/>
<dbReference type="PROSITE" id="PS50987">
    <property type="entry name" value="HTH_ARSR_2"/>
    <property type="match status" value="1"/>
</dbReference>
<dbReference type="InterPro" id="IPR011991">
    <property type="entry name" value="ArsR-like_HTH"/>
</dbReference>
<dbReference type="EMBL" id="CP010803">
    <property type="protein sequence ID" value="AJY47099.1"/>
    <property type="molecule type" value="Genomic_DNA"/>
</dbReference>
<dbReference type="Proteomes" id="UP000032611">
    <property type="component" value="Chromosome"/>
</dbReference>
<protein>
    <submittedName>
        <fullName evidence="5">ArsR family transcriptional regulator</fullName>
    </submittedName>
</protein>
<evidence type="ECO:0000256" key="3">
    <source>
        <dbReference type="ARBA" id="ARBA00023163"/>
    </source>
</evidence>
<dbReference type="STRING" id="1486262.TM49_17755"/>
<accession>A0A0D5LSC0</accession>
<dbReference type="PANTHER" id="PTHR43132">
    <property type="entry name" value="ARSENICAL RESISTANCE OPERON REPRESSOR ARSR-RELATED"/>
    <property type="match status" value="1"/>
</dbReference>
<dbReference type="GO" id="GO:0003700">
    <property type="term" value="F:DNA-binding transcription factor activity"/>
    <property type="evidence" value="ECO:0007669"/>
    <property type="project" value="InterPro"/>
</dbReference>
<dbReference type="InterPro" id="IPR001845">
    <property type="entry name" value="HTH_ArsR_DNA-bd_dom"/>
</dbReference>
<dbReference type="SUPFAM" id="SSF46785">
    <property type="entry name" value="Winged helix' DNA-binding domain"/>
    <property type="match status" value="1"/>
</dbReference>
<evidence type="ECO:0000256" key="2">
    <source>
        <dbReference type="ARBA" id="ARBA00023125"/>
    </source>
</evidence>
<dbReference type="Pfam" id="PF12840">
    <property type="entry name" value="HTH_20"/>
    <property type="match status" value="1"/>
</dbReference>
<gene>
    <name evidence="5" type="ORF">TM49_17755</name>
</gene>
<dbReference type="CDD" id="cd00090">
    <property type="entry name" value="HTH_ARSR"/>
    <property type="match status" value="1"/>
</dbReference>
<proteinExistence type="predicted"/>
<dbReference type="SMART" id="SM00418">
    <property type="entry name" value="HTH_ARSR"/>
    <property type="match status" value="1"/>
</dbReference>
<sequence>MDDAKDRMITALSALAYGPRLDIFRYLVRAEPAGAYAGNIAEALDMRANTLSANLSILTRAGLISSTREGRFILYRANLGMMDTLLSYLTEDCCGGRKNTPSC</sequence>
<name>A0A0D5LSC0_MAREN</name>
<evidence type="ECO:0000259" key="4">
    <source>
        <dbReference type="PROSITE" id="PS50987"/>
    </source>
</evidence>
<keyword evidence="2" id="KW-0238">DNA-binding</keyword>
<evidence type="ECO:0000313" key="6">
    <source>
        <dbReference type="Proteomes" id="UP000032611"/>
    </source>
</evidence>
<dbReference type="InterPro" id="IPR051011">
    <property type="entry name" value="Metal_resp_trans_reg"/>
</dbReference>
<dbReference type="OrthoDB" id="9804742at2"/>
<dbReference type="InterPro" id="IPR036388">
    <property type="entry name" value="WH-like_DNA-bd_sf"/>
</dbReference>
<dbReference type="PANTHER" id="PTHR43132:SF2">
    <property type="entry name" value="ARSENICAL RESISTANCE OPERON REPRESSOR ARSR-RELATED"/>
    <property type="match status" value="1"/>
</dbReference>
<dbReference type="Gene3D" id="1.10.10.10">
    <property type="entry name" value="Winged helix-like DNA-binding domain superfamily/Winged helix DNA-binding domain"/>
    <property type="match status" value="1"/>
</dbReference>
<evidence type="ECO:0000256" key="1">
    <source>
        <dbReference type="ARBA" id="ARBA00023015"/>
    </source>
</evidence>
<keyword evidence="6" id="KW-1185">Reference proteome</keyword>
<dbReference type="AlphaFoldDB" id="A0A0D5LSC0"/>
<dbReference type="GO" id="GO:0003677">
    <property type="term" value="F:DNA binding"/>
    <property type="evidence" value="ECO:0007669"/>
    <property type="project" value="UniProtKB-KW"/>
</dbReference>
<dbReference type="PATRIC" id="fig|1486262.3.peg.3671"/>
<organism evidence="5 6">
    <name type="scientific">Martelella endophytica</name>
    <dbReference type="NCBI Taxonomy" id="1486262"/>
    <lineage>
        <taxon>Bacteria</taxon>
        <taxon>Pseudomonadati</taxon>
        <taxon>Pseudomonadota</taxon>
        <taxon>Alphaproteobacteria</taxon>
        <taxon>Hyphomicrobiales</taxon>
        <taxon>Aurantimonadaceae</taxon>
        <taxon>Martelella</taxon>
    </lineage>
</organism>
<dbReference type="InterPro" id="IPR036390">
    <property type="entry name" value="WH_DNA-bd_sf"/>
</dbReference>